<sequence length="146" mass="15888">MTTKVRLIAIVFAALALVPSGAHLFSMPNKLRLEAAGYLVSQRAYDGWNLFAIVVIGAALSSLLLAVLLYRAGQSYLLPALACLSILGTQAIFWTFVFPANKATGNWTTLPRNWEALRIQWEYGHAGSAVLNMLALILLIVASVRD</sequence>
<dbReference type="EMBL" id="JACHIK010000010">
    <property type="protein sequence ID" value="MBB5043624.1"/>
    <property type="molecule type" value="Genomic_DNA"/>
</dbReference>
<proteinExistence type="predicted"/>
<name>A0A7W8DV34_9HYPH</name>
<protein>
    <recommendedName>
        <fullName evidence="4">DUF1772 domain-containing protein</fullName>
    </recommendedName>
</protein>
<keyword evidence="1" id="KW-0472">Membrane</keyword>
<feature type="transmembrane region" description="Helical" evidence="1">
    <location>
        <begin position="123"/>
        <end position="144"/>
    </location>
</feature>
<organism evidence="2 3">
    <name type="scientific">Shinella fusca</name>
    <dbReference type="NCBI Taxonomy" id="544480"/>
    <lineage>
        <taxon>Bacteria</taxon>
        <taxon>Pseudomonadati</taxon>
        <taxon>Pseudomonadota</taxon>
        <taxon>Alphaproteobacteria</taxon>
        <taxon>Hyphomicrobiales</taxon>
        <taxon>Rhizobiaceae</taxon>
        <taxon>Shinella</taxon>
    </lineage>
</organism>
<dbReference type="AlphaFoldDB" id="A0A7W8DV34"/>
<evidence type="ECO:0000313" key="3">
    <source>
        <dbReference type="Proteomes" id="UP000535406"/>
    </source>
</evidence>
<reference evidence="2 3" key="1">
    <citation type="submission" date="2020-08" db="EMBL/GenBank/DDBJ databases">
        <title>Genomic Encyclopedia of Type Strains, Phase IV (KMG-IV): sequencing the most valuable type-strain genomes for metagenomic binning, comparative biology and taxonomic classification.</title>
        <authorList>
            <person name="Goeker M."/>
        </authorList>
    </citation>
    <scope>NUCLEOTIDE SEQUENCE [LARGE SCALE GENOMIC DNA]</scope>
    <source>
        <strain evidence="2 3">DSM 21319</strain>
    </source>
</reference>
<dbReference type="Proteomes" id="UP000535406">
    <property type="component" value="Unassembled WGS sequence"/>
</dbReference>
<gene>
    <name evidence="2" type="ORF">HNQ66_003034</name>
</gene>
<keyword evidence="1" id="KW-1133">Transmembrane helix</keyword>
<evidence type="ECO:0000313" key="2">
    <source>
        <dbReference type="EMBL" id="MBB5043624.1"/>
    </source>
</evidence>
<feature type="transmembrane region" description="Helical" evidence="1">
    <location>
        <begin position="76"/>
        <end position="97"/>
    </location>
</feature>
<dbReference type="RefSeq" id="WP_184144990.1">
    <property type="nucleotide sequence ID" value="NZ_JACHIK010000010.1"/>
</dbReference>
<feature type="transmembrane region" description="Helical" evidence="1">
    <location>
        <begin position="48"/>
        <end position="69"/>
    </location>
</feature>
<keyword evidence="1" id="KW-0812">Transmembrane</keyword>
<evidence type="ECO:0008006" key="4">
    <source>
        <dbReference type="Google" id="ProtNLM"/>
    </source>
</evidence>
<keyword evidence="3" id="KW-1185">Reference proteome</keyword>
<accession>A0A7W8DV34</accession>
<comment type="caution">
    <text evidence="2">The sequence shown here is derived from an EMBL/GenBank/DDBJ whole genome shotgun (WGS) entry which is preliminary data.</text>
</comment>
<evidence type="ECO:0000256" key="1">
    <source>
        <dbReference type="SAM" id="Phobius"/>
    </source>
</evidence>